<sequence length="68" mass="7731">MKIIARPNLFARTRIMKGMSQRELARRSGLSHTYISMLERSKKSVGPAAAKKLSDVLEIPMDELFIIK</sequence>
<evidence type="ECO:0000259" key="1">
    <source>
        <dbReference type="PROSITE" id="PS50943"/>
    </source>
</evidence>
<keyword evidence="3" id="KW-1185">Reference proteome</keyword>
<dbReference type="InterPro" id="IPR001387">
    <property type="entry name" value="Cro/C1-type_HTH"/>
</dbReference>
<dbReference type="EMBL" id="JBHTIU010000039">
    <property type="protein sequence ID" value="MFD0869954.1"/>
    <property type="molecule type" value="Genomic_DNA"/>
</dbReference>
<protein>
    <submittedName>
        <fullName evidence="2">Helix-turn-helix domain-containing protein</fullName>
    </submittedName>
</protein>
<dbReference type="Proteomes" id="UP001597120">
    <property type="component" value="Unassembled WGS sequence"/>
</dbReference>
<dbReference type="Pfam" id="PF01381">
    <property type="entry name" value="HTH_3"/>
    <property type="match status" value="1"/>
</dbReference>
<dbReference type="PROSITE" id="PS50943">
    <property type="entry name" value="HTH_CROC1"/>
    <property type="match status" value="1"/>
</dbReference>
<dbReference type="SMART" id="SM00530">
    <property type="entry name" value="HTH_XRE"/>
    <property type="match status" value="1"/>
</dbReference>
<dbReference type="CDD" id="cd00093">
    <property type="entry name" value="HTH_XRE"/>
    <property type="match status" value="1"/>
</dbReference>
<dbReference type="Gene3D" id="1.10.260.40">
    <property type="entry name" value="lambda repressor-like DNA-binding domains"/>
    <property type="match status" value="1"/>
</dbReference>
<proteinExistence type="predicted"/>
<dbReference type="InterPro" id="IPR010982">
    <property type="entry name" value="Lambda_DNA-bd_dom_sf"/>
</dbReference>
<name>A0ABW3DBJ8_9BACL</name>
<dbReference type="SUPFAM" id="SSF47413">
    <property type="entry name" value="lambda repressor-like DNA-binding domains"/>
    <property type="match status" value="1"/>
</dbReference>
<organism evidence="2 3">
    <name type="scientific">Paenibacillus residui</name>
    <dbReference type="NCBI Taxonomy" id="629724"/>
    <lineage>
        <taxon>Bacteria</taxon>
        <taxon>Bacillati</taxon>
        <taxon>Bacillota</taxon>
        <taxon>Bacilli</taxon>
        <taxon>Bacillales</taxon>
        <taxon>Paenibacillaceae</taxon>
        <taxon>Paenibacillus</taxon>
    </lineage>
</organism>
<evidence type="ECO:0000313" key="2">
    <source>
        <dbReference type="EMBL" id="MFD0869954.1"/>
    </source>
</evidence>
<comment type="caution">
    <text evidence="2">The sequence shown here is derived from an EMBL/GenBank/DDBJ whole genome shotgun (WGS) entry which is preliminary data.</text>
</comment>
<reference evidence="3" key="1">
    <citation type="journal article" date="2019" name="Int. J. Syst. Evol. Microbiol.">
        <title>The Global Catalogue of Microorganisms (GCM) 10K type strain sequencing project: providing services to taxonomists for standard genome sequencing and annotation.</title>
        <authorList>
            <consortium name="The Broad Institute Genomics Platform"/>
            <consortium name="The Broad Institute Genome Sequencing Center for Infectious Disease"/>
            <person name="Wu L."/>
            <person name="Ma J."/>
        </authorList>
    </citation>
    <scope>NUCLEOTIDE SEQUENCE [LARGE SCALE GENOMIC DNA]</scope>
    <source>
        <strain evidence="3">CCUG 57263</strain>
    </source>
</reference>
<dbReference type="RefSeq" id="WP_144935191.1">
    <property type="nucleotide sequence ID" value="NZ_JBHTIU010000039.1"/>
</dbReference>
<accession>A0ABW3DBJ8</accession>
<evidence type="ECO:0000313" key="3">
    <source>
        <dbReference type="Proteomes" id="UP001597120"/>
    </source>
</evidence>
<gene>
    <name evidence="2" type="ORF">ACFQ03_12405</name>
</gene>
<feature type="domain" description="HTH cro/C1-type" evidence="1">
    <location>
        <begin position="14"/>
        <end position="64"/>
    </location>
</feature>